<dbReference type="EMBL" id="BOMG01000103">
    <property type="protein sequence ID" value="GID59936.1"/>
    <property type="molecule type" value="Genomic_DNA"/>
</dbReference>
<evidence type="ECO:0000313" key="2">
    <source>
        <dbReference type="EMBL" id="GID59936.1"/>
    </source>
</evidence>
<keyword evidence="3" id="KW-1185">Reference proteome</keyword>
<organism evidence="2 3">
    <name type="scientific">Actinoplanes couchii</name>
    <dbReference type="NCBI Taxonomy" id="403638"/>
    <lineage>
        <taxon>Bacteria</taxon>
        <taxon>Bacillati</taxon>
        <taxon>Actinomycetota</taxon>
        <taxon>Actinomycetes</taxon>
        <taxon>Micromonosporales</taxon>
        <taxon>Micromonosporaceae</taxon>
        <taxon>Actinoplanes</taxon>
    </lineage>
</organism>
<dbReference type="SUPFAM" id="SSF48371">
    <property type="entry name" value="ARM repeat"/>
    <property type="match status" value="1"/>
</dbReference>
<dbReference type="InterPro" id="IPR016024">
    <property type="entry name" value="ARM-type_fold"/>
</dbReference>
<name>A0ABQ3XN46_9ACTN</name>
<proteinExistence type="predicted"/>
<comment type="caution">
    <text evidence="2">The sequence shown here is derived from an EMBL/GenBank/DDBJ whole genome shotgun (WGS) entry which is preliminary data.</text>
</comment>
<gene>
    <name evidence="2" type="ORF">Aco03nite_083400</name>
</gene>
<dbReference type="InterPro" id="IPR011989">
    <property type="entry name" value="ARM-like"/>
</dbReference>
<accession>A0ABQ3XN46</accession>
<dbReference type="RefSeq" id="WP_203806487.1">
    <property type="nucleotide sequence ID" value="NZ_BAAAQE010000046.1"/>
</dbReference>
<evidence type="ECO:0000313" key="3">
    <source>
        <dbReference type="Proteomes" id="UP000612282"/>
    </source>
</evidence>
<evidence type="ECO:0008006" key="4">
    <source>
        <dbReference type="Google" id="ProtNLM"/>
    </source>
</evidence>
<protein>
    <recommendedName>
        <fullName evidence="4">PBS lyase HEAT domain protein repeat-containing protein</fullName>
    </recommendedName>
</protein>
<dbReference type="Pfam" id="PF13646">
    <property type="entry name" value="HEAT_2"/>
    <property type="match status" value="1"/>
</dbReference>
<evidence type="ECO:0000256" key="1">
    <source>
        <dbReference type="SAM" id="MobiDB-lite"/>
    </source>
</evidence>
<feature type="region of interest" description="Disordered" evidence="1">
    <location>
        <begin position="205"/>
        <end position="224"/>
    </location>
</feature>
<reference evidence="2 3" key="1">
    <citation type="submission" date="2021-01" db="EMBL/GenBank/DDBJ databases">
        <title>Whole genome shotgun sequence of Actinoplanes couchii NBRC 106145.</title>
        <authorList>
            <person name="Komaki H."/>
            <person name="Tamura T."/>
        </authorList>
    </citation>
    <scope>NUCLEOTIDE SEQUENCE [LARGE SCALE GENOMIC DNA]</scope>
    <source>
        <strain evidence="2 3">NBRC 106145</strain>
    </source>
</reference>
<dbReference type="Proteomes" id="UP000612282">
    <property type="component" value="Unassembled WGS sequence"/>
</dbReference>
<dbReference type="Gene3D" id="1.25.10.10">
    <property type="entry name" value="Leucine-rich Repeat Variant"/>
    <property type="match status" value="1"/>
</dbReference>
<sequence length="224" mass="24098">MTFDEVLRDDAAGDEDRRWELIAELHVHGEPEDLDRAGRLSVDPVAARRALAADVVGQLGVGGPLGADSLDLLLVMARDESDPGVISSIASGFGHIGDGRSLAPLIGWHTHPDAGVRYSVVFGLLRQPLPAAFDALVALSGDPDARVRDWATFGLARNTDEDFPQLRDALAARLDDEDVNTRVEAVYGLAVRGDERAERPLRELLESPPDSADVGLLATIRQEP</sequence>